<dbReference type="EMBL" id="JANHOG010001738">
    <property type="protein sequence ID" value="KAJ3532337.1"/>
    <property type="molecule type" value="Genomic_DNA"/>
</dbReference>
<sequence>MELMNNATGDLADSSYYLLRFPTQALFECYFFLKRVFNMQDSFVALRIAEKFCNNNALLTINFDLDANAYSHYLIDITLGSCATALGALAQHPEDPNMHIAKDRYLELVRKLSDVIEQDQSGIHSLSVASPAPPKFSVIPFAAVNALVSITQSLVALTQAGYLGQNDDCPSRTLVDSLYRLCAGQDTLRECESTLRSAGLTGTQTETAAPTATTGGQPEAPVVQELDNGSGRAYGDGFASARDLEEGKSVSIGDDKDDGSG</sequence>
<organism evidence="1 2">
    <name type="scientific">Phlebia brevispora</name>
    <dbReference type="NCBI Taxonomy" id="194682"/>
    <lineage>
        <taxon>Eukaryota</taxon>
        <taxon>Fungi</taxon>
        <taxon>Dikarya</taxon>
        <taxon>Basidiomycota</taxon>
        <taxon>Agaricomycotina</taxon>
        <taxon>Agaricomycetes</taxon>
        <taxon>Polyporales</taxon>
        <taxon>Meruliaceae</taxon>
        <taxon>Phlebia</taxon>
    </lineage>
</organism>
<evidence type="ECO:0000313" key="1">
    <source>
        <dbReference type="EMBL" id="KAJ3532337.1"/>
    </source>
</evidence>
<dbReference type="Proteomes" id="UP001148662">
    <property type="component" value="Unassembled WGS sequence"/>
</dbReference>
<reference evidence="1" key="1">
    <citation type="submission" date="2022-07" db="EMBL/GenBank/DDBJ databases">
        <title>Genome Sequence of Phlebia brevispora.</title>
        <authorList>
            <person name="Buettner E."/>
        </authorList>
    </citation>
    <scope>NUCLEOTIDE SEQUENCE</scope>
    <source>
        <strain evidence="1">MPL23</strain>
    </source>
</reference>
<keyword evidence="2" id="KW-1185">Reference proteome</keyword>
<accession>A0ACC1S5F2</accession>
<evidence type="ECO:0000313" key="2">
    <source>
        <dbReference type="Proteomes" id="UP001148662"/>
    </source>
</evidence>
<name>A0ACC1S5F2_9APHY</name>
<gene>
    <name evidence="1" type="ORF">NM688_g7440</name>
</gene>
<protein>
    <submittedName>
        <fullName evidence="1">Uncharacterized protein</fullName>
    </submittedName>
</protein>
<comment type="caution">
    <text evidence="1">The sequence shown here is derived from an EMBL/GenBank/DDBJ whole genome shotgun (WGS) entry which is preliminary data.</text>
</comment>
<proteinExistence type="predicted"/>